<accession>A0A9W3HBX0</accession>
<dbReference type="GO" id="GO:0030018">
    <property type="term" value="C:Z disc"/>
    <property type="evidence" value="ECO:0007669"/>
    <property type="project" value="UniProtKB-SubCell"/>
</dbReference>
<dbReference type="CTD" id="339855"/>
<evidence type="ECO:0000256" key="4">
    <source>
        <dbReference type="ARBA" id="ARBA00022670"/>
    </source>
</evidence>
<gene>
    <name evidence="13" type="primary">KY</name>
</gene>
<evidence type="ECO:0000259" key="12">
    <source>
        <dbReference type="SMART" id="SM00460"/>
    </source>
</evidence>
<dbReference type="AlphaFoldDB" id="A0A9W3HBX0"/>
<keyword evidence="4" id="KW-0645">Protease</keyword>
<dbReference type="Pfam" id="PF23265">
    <property type="entry name" value="Ig-like_KY"/>
    <property type="match status" value="2"/>
</dbReference>
<evidence type="ECO:0000256" key="3">
    <source>
        <dbReference type="ARBA" id="ARBA00022490"/>
    </source>
</evidence>
<dbReference type="InterPro" id="IPR002931">
    <property type="entry name" value="Transglutaminase-like"/>
</dbReference>
<evidence type="ECO:0000256" key="5">
    <source>
        <dbReference type="ARBA" id="ARBA00022801"/>
    </source>
</evidence>
<dbReference type="GO" id="GO:0007528">
    <property type="term" value="P:neuromuscular junction development"/>
    <property type="evidence" value="ECO:0007669"/>
    <property type="project" value="TreeGrafter"/>
</dbReference>
<comment type="similarity">
    <text evidence="8">Belongs to the transglutaminase-like superfamily.</text>
</comment>
<dbReference type="GO" id="GO:0006508">
    <property type="term" value="P:proteolysis"/>
    <property type="evidence" value="ECO:0007669"/>
    <property type="project" value="UniProtKB-KW"/>
</dbReference>
<dbReference type="InterPro" id="IPR056564">
    <property type="entry name" value="Ig-like_KY"/>
</dbReference>
<evidence type="ECO:0000256" key="10">
    <source>
        <dbReference type="ARBA" id="ARBA00068690"/>
    </source>
</evidence>
<name>A0A9W3HBX0_CAMBA</name>
<dbReference type="GO" id="GO:0008233">
    <property type="term" value="F:peptidase activity"/>
    <property type="evidence" value="ECO:0007669"/>
    <property type="project" value="UniProtKB-KW"/>
</dbReference>
<feature type="region of interest" description="Disordered" evidence="11">
    <location>
        <begin position="223"/>
        <end position="244"/>
    </location>
</feature>
<dbReference type="Pfam" id="PF01841">
    <property type="entry name" value="Transglut_core"/>
    <property type="match status" value="1"/>
</dbReference>
<evidence type="ECO:0000256" key="8">
    <source>
        <dbReference type="ARBA" id="ARBA00061626"/>
    </source>
</evidence>
<evidence type="ECO:0000256" key="7">
    <source>
        <dbReference type="ARBA" id="ARBA00053717"/>
    </source>
</evidence>
<evidence type="ECO:0000256" key="9">
    <source>
        <dbReference type="ARBA" id="ARBA00064581"/>
    </source>
</evidence>
<evidence type="ECO:0000256" key="1">
    <source>
        <dbReference type="ARBA" id="ARBA00004216"/>
    </source>
</evidence>
<comment type="subcellular location">
    <subcellularLocation>
        <location evidence="2">Cytoplasm</location>
        <location evidence="2">Cytoskeleton</location>
    </subcellularLocation>
    <subcellularLocation>
        <location evidence="1">Cytoplasm</location>
        <location evidence="1">Myofibril</location>
        <location evidence="1">Sarcomere</location>
        <location evidence="1">Z line</location>
    </subcellularLocation>
</comment>
<dbReference type="InterPro" id="IPR038765">
    <property type="entry name" value="Papain-like_cys_pep_sf"/>
</dbReference>
<dbReference type="SMART" id="SM00460">
    <property type="entry name" value="TGc"/>
    <property type="match status" value="1"/>
</dbReference>
<dbReference type="PANTHER" id="PTHR46333:SF3">
    <property type="entry name" value="KYPHOSCOLIOSIS PEPTIDASE"/>
    <property type="match status" value="1"/>
</dbReference>
<dbReference type="FunFam" id="3.10.620.30:FF:000002">
    <property type="entry name" value="kyphoscoliosis peptidase"/>
    <property type="match status" value="1"/>
</dbReference>
<protein>
    <recommendedName>
        <fullName evidence="10">Kyphoscoliosis peptidase</fullName>
    </recommendedName>
</protein>
<organism evidence="13">
    <name type="scientific">Camelus bactrianus</name>
    <name type="common">Bactrian camel</name>
    <dbReference type="NCBI Taxonomy" id="9837"/>
    <lineage>
        <taxon>Eukaryota</taxon>
        <taxon>Metazoa</taxon>
        <taxon>Chordata</taxon>
        <taxon>Craniata</taxon>
        <taxon>Vertebrata</taxon>
        <taxon>Euteleostomi</taxon>
        <taxon>Mammalia</taxon>
        <taxon>Eutheria</taxon>
        <taxon>Laurasiatheria</taxon>
        <taxon>Artiodactyla</taxon>
        <taxon>Tylopoda</taxon>
        <taxon>Camelidae</taxon>
        <taxon>Camelus</taxon>
    </lineage>
</organism>
<sequence>MVVEVVEMVVEVVGDGRVEVEVMTVVEVVEVEVKMEVEGSLRCSHGPSGAPHFQFLALPPGESQQRPVVWWGTASCKPFLGGWSVKFAGHYIRAREGPSQKGHETDVSVKQTHGRSTGAKIHQPHFDPELFANGAPGLGLSTAEPHAGPCYFTGLQVVGNGIRRWQKLEGSDLHGNLVEKQHPQQTQVITSYDSQGTQLTVEVHPRDAMPQLLKKFSLAKRLQGDKNGNTRPRQPGGKDAHAYPWDRSSLKSIPLDLRQFEKLDTYASQVTVKSGLDELVSDLLQEAHSDLERVRAIWIWICHHIEYDIEAAQEKDRQAFKPTTILQTQKTNCDGYAGLFEKMCRIAGVQCMTVPGYSKGFGYQPGQSFSGEFDHAWNAVYLEGRWHLVDSTWGSGLVDSTTSKFTFLYNEFYFLTHPALFIEDHFPDNKNWQLLKPPQSLRQFENNMYHKSEFYNKGMLSAHPETSTIKTVNGKATVTIESCAPTLFMFMLNGKQEHGLLNLRKNGMKLDVYPPTVGTHKLQIFAKGNSEIYSSVLEYTLKCHYTDMDVPLPAELHQPVGPSWFSEQMGIVKPSHLEPVIYTSDGRCSVSFGVEEGISVLASLHGDDGPITEETQRRYIFQLHREKRTELKVQLPHAGKFALKIFVKKRQEPGNYIFVFNYLLCCTNAKVNWPVFPESFGNWGPDNELLEPLSGVLPANHNVPFKLKLHGVAKALVKGQDTWPLTLNHEGYWEGSCSTAGCQEVYVMVLENANHNFYSYILKYKVNAQ</sequence>
<dbReference type="Gene3D" id="3.10.620.30">
    <property type="match status" value="1"/>
</dbReference>
<dbReference type="PANTHER" id="PTHR46333">
    <property type="entry name" value="CYTOKINESIS PROTEIN 3"/>
    <property type="match status" value="1"/>
</dbReference>
<dbReference type="GO" id="GO:0005856">
    <property type="term" value="C:cytoskeleton"/>
    <property type="evidence" value="ECO:0007669"/>
    <property type="project" value="UniProtKB-SubCell"/>
</dbReference>
<evidence type="ECO:0000256" key="6">
    <source>
        <dbReference type="ARBA" id="ARBA00023212"/>
    </source>
</evidence>
<keyword evidence="3" id="KW-0963">Cytoplasm</keyword>
<keyword evidence="5" id="KW-0378">Hydrolase</keyword>
<evidence type="ECO:0000256" key="2">
    <source>
        <dbReference type="ARBA" id="ARBA00004245"/>
    </source>
</evidence>
<dbReference type="RefSeq" id="XP_045367199.1">
    <property type="nucleotide sequence ID" value="XM_045511243.1"/>
</dbReference>
<evidence type="ECO:0000256" key="11">
    <source>
        <dbReference type="SAM" id="MobiDB-lite"/>
    </source>
</evidence>
<dbReference type="GO" id="GO:0007517">
    <property type="term" value="P:muscle organ development"/>
    <property type="evidence" value="ECO:0007669"/>
    <property type="project" value="TreeGrafter"/>
</dbReference>
<proteinExistence type="inferred from homology"/>
<dbReference type="InterPro" id="IPR052557">
    <property type="entry name" value="CAP/Cytokinesis_protein"/>
</dbReference>
<evidence type="ECO:0000313" key="13">
    <source>
        <dbReference type="RefSeq" id="XP_045367199.1"/>
    </source>
</evidence>
<comment type="subunit">
    <text evidence="9">Interacts with IGFN1 and FLNC.</text>
</comment>
<dbReference type="SUPFAM" id="SSF54001">
    <property type="entry name" value="Cysteine proteinases"/>
    <property type="match status" value="1"/>
</dbReference>
<keyword evidence="6" id="KW-0206">Cytoskeleton</keyword>
<feature type="domain" description="Transglutaminase-like" evidence="12">
    <location>
        <begin position="325"/>
        <end position="393"/>
    </location>
</feature>
<reference evidence="13" key="1">
    <citation type="submission" date="2025-08" db="UniProtKB">
        <authorList>
            <consortium name="RefSeq"/>
        </authorList>
    </citation>
    <scope>IDENTIFICATION</scope>
    <source>
        <tissue evidence="13">Blood</tissue>
    </source>
</reference>
<comment type="function">
    <text evidence="7">Probable cytoskeleton-associated protease required for normal muscle growth. Involved in function, maturation and stabilization of the neuromuscular junction. May act by cleaving muscle-specific proteins such as FLNC.</text>
</comment>